<dbReference type="STRING" id="235985.SAMN05414137_103125"/>
<organism evidence="2 3">
    <name type="scientific">Streptacidiphilus jiangxiensis</name>
    <dbReference type="NCBI Taxonomy" id="235985"/>
    <lineage>
        <taxon>Bacteria</taxon>
        <taxon>Bacillati</taxon>
        <taxon>Actinomycetota</taxon>
        <taxon>Actinomycetes</taxon>
        <taxon>Kitasatosporales</taxon>
        <taxon>Streptomycetaceae</taxon>
        <taxon>Streptacidiphilus</taxon>
    </lineage>
</organism>
<accession>A0A1H7J4R5</accession>
<feature type="transmembrane region" description="Helical" evidence="1">
    <location>
        <begin position="48"/>
        <end position="68"/>
    </location>
</feature>
<dbReference type="EMBL" id="FOAZ01000003">
    <property type="protein sequence ID" value="SEK68970.1"/>
    <property type="molecule type" value="Genomic_DNA"/>
</dbReference>
<evidence type="ECO:0000313" key="2">
    <source>
        <dbReference type="EMBL" id="SEK68970.1"/>
    </source>
</evidence>
<gene>
    <name evidence="2" type="ORF">SAMN05414137_103125</name>
</gene>
<keyword evidence="3" id="KW-1185">Reference proteome</keyword>
<evidence type="ECO:0000256" key="1">
    <source>
        <dbReference type="SAM" id="Phobius"/>
    </source>
</evidence>
<feature type="transmembrane region" description="Helical" evidence="1">
    <location>
        <begin position="12"/>
        <end position="36"/>
    </location>
</feature>
<protein>
    <recommendedName>
        <fullName evidence="4">DUF4407 domain-containing protein</fullName>
    </recommendedName>
</protein>
<keyword evidence="1" id="KW-0812">Transmembrane</keyword>
<dbReference type="Proteomes" id="UP000183015">
    <property type="component" value="Unassembled WGS sequence"/>
</dbReference>
<proteinExistence type="predicted"/>
<feature type="transmembrane region" description="Helical" evidence="1">
    <location>
        <begin position="265"/>
        <end position="291"/>
    </location>
</feature>
<sequence>MWNFVNEALGRASIVALVPAVLWAVFVLLLDRWMIAPQAQSRRRVAPVLLRLTVSLLIGAVVAEPLVLRVFQTAIEQNVEQGRQQALDHLRSELLRCNPDPSQGNVSAPSECAPGGYLLSFAATPSGQQGELSTLRSQAAVLQRQVTQEQDRLSSIDDQVRSECAKQIPIAGTRLWQRSSECLRLRIVADDYRATHDITADASQLTTLNNRISTLSGSLASSQSSFTISRSRLISQRMAEAASAQGPIGALERMSALDSLANGNAVLFIGVWLIRLLFVVIDVLPVLVKFLSGATSYDRLLTERSHSAIRIDVEHTRTEERKAMAREEIERAETEQWVRHRKAELDASRREHIAAMNIRVTRAVNELEAELTRVGSGG</sequence>
<dbReference type="AlphaFoldDB" id="A0A1H7J4R5"/>
<dbReference type="Pfam" id="PF14362">
    <property type="entry name" value="DUF4407"/>
    <property type="match status" value="1"/>
</dbReference>
<keyword evidence="1" id="KW-1133">Transmembrane helix</keyword>
<name>A0A1H7J4R5_STRJI</name>
<reference evidence="3" key="1">
    <citation type="submission" date="2016-10" db="EMBL/GenBank/DDBJ databases">
        <authorList>
            <person name="Varghese N."/>
        </authorList>
    </citation>
    <scope>NUCLEOTIDE SEQUENCE [LARGE SCALE GENOMIC DNA]</scope>
    <source>
        <strain evidence="3">DSM 45096 / BCRC 16803 / CGMCC 4.1857 / CIP 109030 / JCM 12277 / KCTC 19219 / NBRC 100920 / 33214</strain>
    </source>
</reference>
<evidence type="ECO:0000313" key="3">
    <source>
        <dbReference type="Proteomes" id="UP000183015"/>
    </source>
</evidence>
<dbReference type="InterPro" id="IPR025519">
    <property type="entry name" value="DUF4407"/>
</dbReference>
<keyword evidence="1" id="KW-0472">Membrane</keyword>
<evidence type="ECO:0008006" key="4">
    <source>
        <dbReference type="Google" id="ProtNLM"/>
    </source>
</evidence>